<feature type="transmembrane region" description="Helical" evidence="1">
    <location>
        <begin position="51"/>
        <end position="76"/>
    </location>
</feature>
<keyword evidence="1" id="KW-1133">Transmembrane helix</keyword>
<feature type="transmembrane region" description="Helical" evidence="1">
    <location>
        <begin position="16"/>
        <end position="39"/>
    </location>
</feature>
<comment type="caution">
    <text evidence="2">The sequence shown here is derived from an EMBL/GenBank/DDBJ whole genome shotgun (WGS) entry which is preliminary data.</text>
</comment>
<dbReference type="AlphaFoldDB" id="A0A1U7HZT6"/>
<dbReference type="RefSeq" id="WP_073547632.1">
    <property type="nucleotide sequence ID" value="NZ_CAWMVK010000001.1"/>
</dbReference>
<feature type="transmembrane region" description="Helical" evidence="1">
    <location>
        <begin position="109"/>
        <end position="130"/>
    </location>
</feature>
<keyword evidence="1" id="KW-0812">Transmembrane</keyword>
<proteinExistence type="predicted"/>
<reference evidence="2 3" key="1">
    <citation type="submission" date="2016-11" db="EMBL/GenBank/DDBJ databases">
        <title>Draft Genome Sequences of Nine Cyanobacterial Strains from Diverse Habitats.</title>
        <authorList>
            <person name="Zhu T."/>
            <person name="Hou S."/>
            <person name="Lu X."/>
            <person name="Hess W.R."/>
        </authorList>
    </citation>
    <scope>NUCLEOTIDE SEQUENCE [LARGE SCALE GENOMIC DNA]</scope>
    <source>
        <strain evidence="2 3">5.2 s.c.1</strain>
    </source>
</reference>
<keyword evidence="1" id="KW-0472">Membrane</keyword>
<dbReference type="OrthoDB" id="467942at2"/>
<dbReference type="EMBL" id="MRCC01000001">
    <property type="protein sequence ID" value="OKH29143.1"/>
    <property type="molecule type" value="Genomic_DNA"/>
</dbReference>
<evidence type="ECO:0000313" key="3">
    <source>
        <dbReference type="Proteomes" id="UP000185984"/>
    </source>
</evidence>
<evidence type="ECO:0000313" key="2">
    <source>
        <dbReference type="EMBL" id="OKH29143.1"/>
    </source>
</evidence>
<sequence>MRDPLRSLKFLPWRSLLQVALLVAVIVIVLDFLLALGYIQSDVFRRLLMLIYAPPLGIIISLAISLGVGALGVYLLERYYRLVSINTGSLWALVLCLAVILFLKSLLPLPVVLFNLNQATLIGIIIGVFWKGRPYWR</sequence>
<organism evidence="2 3">
    <name type="scientific">Chroogloeocystis siderophila 5.2 s.c.1</name>
    <dbReference type="NCBI Taxonomy" id="247279"/>
    <lineage>
        <taxon>Bacteria</taxon>
        <taxon>Bacillati</taxon>
        <taxon>Cyanobacteriota</taxon>
        <taxon>Cyanophyceae</taxon>
        <taxon>Oscillatoriophycideae</taxon>
        <taxon>Chroococcales</taxon>
        <taxon>Chroococcaceae</taxon>
        <taxon>Chroogloeocystis</taxon>
    </lineage>
</organism>
<dbReference type="STRING" id="247279.NIES1031_00635"/>
<keyword evidence="3" id="KW-1185">Reference proteome</keyword>
<evidence type="ECO:0000256" key="1">
    <source>
        <dbReference type="SAM" id="Phobius"/>
    </source>
</evidence>
<gene>
    <name evidence="2" type="ORF">NIES1031_00635</name>
</gene>
<protein>
    <submittedName>
        <fullName evidence="2">Peptide chain release factor 1</fullName>
    </submittedName>
</protein>
<dbReference type="Proteomes" id="UP000185984">
    <property type="component" value="Unassembled WGS sequence"/>
</dbReference>
<accession>A0A1U7HZT6</accession>
<feature type="transmembrane region" description="Helical" evidence="1">
    <location>
        <begin position="83"/>
        <end position="103"/>
    </location>
</feature>
<name>A0A1U7HZT6_9CHRO</name>